<dbReference type="OrthoDB" id="5598305at2759"/>
<evidence type="ECO:0000313" key="3">
    <source>
        <dbReference type="Proteomes" id="UP000603453"/>
    </source>
</evidence>
<keyword evidence="3" id="KW-1185">Reference proteome</keyword>
<name>A0A8H7UZG1_9FUNG</name>
<sequence>MSRKDTVYITAPHGDGLEKSRTWFRKYVKVVPHPRTNYLQNKLKTFLRTAGIVNHEINEAKRLGQIDTSIMEEIVQRRRKAAEVAAGSSAEFPDHERLENKPNTGFKSCGEYE</sequence>
<reference evidence="2" key="1">
    <citation type="submission" date="2020-12" db="EMBL/GenBank/DDBJ databases">
        <title>Metabolic potential, ecology and presence of endohyphal bacteria is reflected in genomic diversity of Mucoromycotina.</title>
        <authorList>
            <person name="Muszewska A."/>
            <person name="Okrasinska A."/>
            <person name="Steczkiewicz K."/>
            <person name="Drgas O."/>
            <person name="Orlowska M."/>
            <person name="Perlinska-Lenart U."/>
            <person name="Aleksandrzak-Piekarczyk T."/>
            <person name="Szatraj K."/>
            <person name="Zielenkiewicz U."/>
            <person name="Pilsyk S."/>
            <person name="Malc E."/>
            <person name="Mieczkowski P."/>
            <person name="Kruszewska J.S."/>
            <person name="Biernat P."/>
            <person name="Pawlowska J."/>
        </authorList>
    </citation>
    <scope>NUCLEOTIDE SEQUENCE</scope>
    <source>
        <strain evidence="2">WA0000017839</strain>
    </source>
</reference>
<dbReference type="EMBL" id="JAEPRD010000091">
    <property type="protein sequence ID" value="KAG2199837.1"/>
    <property type="molecule type" value="Genomic_DNA"/>
</dbReference>
<gene>
    <name evidence="2" type="ORF">INT47_009450</name>
</gene>
<dbReference type="Proteomes" id="UP000603453">
    <property type="component" value="Unassembled WGS sequence"/>
</dbReference>
<evidence type="ECO:0000256" key="1">
    <source>
        <dbReference type="SAM" id="MobiDB-lite"/>
    </source>
</evidence>
<organism evidence="2 3">
    <name type="scientific">Mucor saturninus</name>
    <dbReference type="NCBI Taxonomy" id="64648"/>
    <lineage>
        <taxon>Eukaryota</taxon>
        <taxon>Fungi</taxon>
        <taxon>Fungi incertae sedis</taxon>
        <taxon>Mucoromycota</taxon>
        <taxon>Mucoromycotina</taxon>
        <taxon>Mucoromycetes</taxon>
        <taxon>Mucorales</taxon>
        <taxon>Mucorineae</taxon>
        <taxon>Mucoraceae</taxon>
        <taxon>Mucor</taxon>
    </lineage>
</organism>
<proteinExistence type="predicted"/>
<protein>
    <submittedName>
        <fullName evidence="2">Uncharacterized protein</fullName>
    </submittedName>
</protein>
<comment type="caution">
    <text evidence="2">The sequence shown here is derived from an EMBL/GenBank/DDBJ whole genome shotgun (WGS) entry which is preliminary data.</text>
</comment>
<feature type="region of interest" description="Disordered" evidence="1">
    <location>
        <begin position="84"/>
        <end position="113"/>
    </location>
</feature>
<evidence type="ECO:0000313" key="2">
    <source>
        <dbReference type="EMBL" id="KAG2199837.1"/>
    </source>
</evidence>
<accession>A0A8H7UZG1</accession>
<dbReference type="AlphaFoldDB" id="A0A8H7UZG1"/>